<feature type="transmembrane region" description="Helical" evidence="6">
    <location>
        <begin position="212"/>
        <end position="232"/>
    </location>
</feature>
<comment type="subcellular location">
    <subcellularLocation>
        <location evidence="6">Cell membrane</location>
        <topology evidence="6">Multi-pass membrane protein</topology>
    </subcellularLocation>
    <subcellularLocation>
        <location evidence="1">Membrane</location>
    </subcellularLocation>
</comment>
<sequence>MPISFRFRPIPFIACLLLVSLGIALAQWQTRRAQEKELIATQMADRQHLPALALTATTPASEIQAFRKLQLRGQFMNEWPVYLDNRPLQGKAGLYVLMPFRLTGSNRYVLVARGWQQRDARDRTHVSADPAPTGELVLEGIVRDQLDRVMQLGAPETVKPGSIVQNLELDGIVKQTGWNFYPFIVEQTSSAGDKLSRDWPLPSAGADKHRGYAFQWCALALMAFVFFVVTGFRRGKNG</sequence>
<dbReference type="Pfam" id="PF02104">
    <property type="entry name" value="SURF1"/>
    <property type="match status" value="1"/>
</dbReference>
<keyword evidence="6" id="KW-1003">Cell membrane</keyword>
<dbReference type="InterPro" id="IPR045214">
    <property type="entry name" value="Surf1/Surf4"/>
</dbReference>
<evidence type="ECO:0000256" key="5">
    <source>
        <dbReference type="ARBA" id="ARBA00023136"/>
    </source>
</evidence>
<protein>
    <recommendedName>
        <fullName evidence="6">SURF1-like protein</fullName>
    </recommendedName>
</protein>
<dbReference type="PANTHER" id="PTHR23427">
    <property type="entry name" value="SURFEIT LOCUS PROTEIN"/>
    <property type="match status" value="1"/>
</dbReference>
<comment type="caution">
    <text evidence="7">The sequence shown here is derived from an EMBL/GenBank/DDBJ whole genome shotgun (WGS) entry which is preliminary data.</text>
</comment>
<organism evidence="7 8">
    <name type="scientific">Undibacterium hunanense</name>
    <dbReference type="NCBI Taxonomy" id="2762292"/>
    <lineage>
        <taxon>Bacteria</taxon>
        <taxon>Pseudomonadati</taxon>
        <taxon>Pseudomonadota</taxon>
        <taxon>Betaproteobacteria</taxon>
        <taxon>Burkholderiales</taxon>
        <taxon>Oxalobacteraceae</taxon>
        <taxon>Undibacterium</taxon>
    </lineage>
</organism>
<dbReference type="Proteomes" id="UP000650424">
    <property type="component" value="Unassembled WGS sequence"/>
</dbReference>
<keyword evidence="3 6" id="KW-0812">Transmembrane</keyword>
<comment type="similarity">
    <text evidence="2 6">Belongs to the SURF1 family.</text>
</comment>
<evidence type="ECO:0000313" key="7">
    <source>
        <dbReference type="EMBL" id="MBC3918514.1"/>
    </source>
</evidence>
<keyword evidence="4 6" id="KW-1133">Transmembrane helix</keyword>
<gene>
    <name evidence="7" type="ORF">H8L32_13560</name>
</gene>
<reference evidence="7 8" key="1">
    <citation type="submission" date="2020-08" db="EMBL/GenBank/DDBJ databases">
        <title>Novel species isolated from subtropical streams in China.</title>
        <authorList>
            <person name="Lu H."/>
        </authorList>
    </citation>
    <scope>NUCLEOTIDE SEQUENCE [LARGE SCALE GENOMIC DNA]</scope>
    <source>
        <strain evidence="7 8">CY18W</strain>
    </source>
</reference>
<proteinExistence type="inferred from homology"/>
<dbReference type="EMBL" id="JACOGF010000006">
    <property type="protein sequence ID" value="MBC3918514.1"/>
    <property type="molecule type" value="Genomic_DNA"/>
</dbReference>
<keyword evidence="8" id="KW-1185">Reference proteome</keyword>
<dbReference type="RefSeq" id="WP_186947771.1">
    <property type="nucleotide sequence ID" value="NZ_JACOGF010000006.1"/>
</dbReference>
<dbReference type="CDD" id="cd06662">
    <property type="entry name" value="SURF1"/>
    <property type="match status" value="1"/>
</dbReference>
<accession>A0ABR6ZRK8</accession>
<evidence type="ECO:0000256" key="2">
    <source>
        <dbReference type="ARBA" id="ARBA00007165"/>
    </source>
</evidence>
<evidence type="ECO:0000256" key="3">
    <source>
        <dbReference type="ARBA" id="ARBA00022692"/>
    </source>
</evidence>
<dbReference type="PANTHER" id="PTHR23427:SF2">
    <property type="entry name" value="SURFEIT LOCUS PROTEIN 1"/>
    <property type="match status" value="1"/>
</dbReference>
<name>A0ABR6ZRK8_9BURK</name>
<keyword evidence="5 6" id="KW-0472">Membrane</keyword>
<evidence type="ECO:0000256" key="6">
    <source>
        <dbReference type="RuleBase" id="RU363076"/>
    </source>
</evidence>
<evidence type="ECO:0000256" key="4">
    <source>
        <dbReference type="ARBA" id="ARBA00022989"/>
    </source>
</evidence>
<comment type="caution">
    <text evidence="6">Lacks conserved residue(s) required for the propagation of feature annotation.</text>
</comment>
<dbReference type="InterPro" id="IPR002994">
    <property type="entry name" value="Surf1/Shy1"/>
</dbReference>
<dbReference type="PROSITE" id="PS50895">
    <property type="entry name" value="SURF1"/>
    <property type="match status" value="1"/>
</dbReference>
<evidence type="ECO:0000256" key="1">
    <source>
        <dbReference type="ARBA" id="ARBA00004370"/>
    </source>
</evidence>
<evidence type="ECO:0000313" key="8">
    <source>
        <dbReference type="Proteomes" id="UP000650424"/>
    </source>
</evidence>